<reference evidence="1" key="1">
    <citation type="submission" date="2020-07" db="EMBL/GenBank/DDBJ databases">
        <title>Multicomponent nature underlies the extraordinary mechanical properties of spider dragline silk.</title>
        <authorList>
            <person name="Kono N."/>
            <person name="Nakamura H."/>
            <person name="Mori M."/>
            <person name="Yoshida Y."/>
            <person name="Ohtoshi R."/>
            <person name="Malay A.D."/>
            <person name="Moran D.A.P."/>
            <person name="Tomita M."/>
            <person name="Numata K."/>
            <person name="Arakawa K."/>
        </authorList>
    </citation>
    <scope>NUCLEOTIDE SEQUENCE</scope>
</reference>
<dbReference type="Proteomes" id="UP000887116">
    <property type="component" value="Unassembled WGS sequence"/>
</dbReference>
<dbReference type="AlphaFoldDB" id="A0A8X6HZL8"/>
<comment type="caution">
    <text evidence="1">The sequence shown here is derived from an EMBL/GenBank/DDBJ whole genome shotgun (WGS) entry which is preliminary data.</text>
</comment>
<accession>A0A8X6HZL8</accession>
<dbReference type="EMBL" id="BMAO01029555">
    <property type="protein sequence ID" value="GFR32608.1"/>
    <property type="molecule type" value="Genomic_DNA"/>
</dbReference>
<evidence type="ECO:0000313" key="1">
    <source>
        <dbReference type="EMBL" id="GFR32608.1"/>
    </source>
</evidence>
<keyword evidence="2" id="KW-1185">Reference proteome</keyword>
<organism evidence="1 2">
    <name type="scientific">Trichonephila clavata</name>
    <name type="common">Joro spider</name>
    <name type="synonym">Nephila clavata</name>
    <dbReference type="NCBI Taxonomy" id="2740835"/>
    <lineage>
        <taxon>Eukaryota</taxon>
        <taxon>Metazoa</taxon>
        <taxon>Ecdysozoa</taxon>
        <taxon>Arthropoda</taxon>
        <taxon>Chelicerata</taxon>
        <taxon>Arachnida</taxon>
        <taxon>Araneae</taxon>
        <taxon>Araneomorphae</taxon>
        <taxon>Entelegynae</taxon>
        <taxon>Araneoidea</taxon>
        <taxon>Nephilidae</taxon>
        <taxon>Trichonephila</taxon>
    </lineage>
</organism>
<proteinExistence type="predicted"/>
<name>A0A8X6HZL8_TRICU</name>
<evidence type="ECO:0000313" key="2">
    <source>
        <dbReference type="Proteomes" id="UP000887116"/>
    </source>
</evidence>
<sequence>MCWCLRDDFIKIAVPPDGCVCIGVLSFLKVVKFGILKFTPGLRCVSCMRMISRECLYMKSWSSILREETPLAFQEAILSPNRPKFILKGLRWRPLPSKICLTFPLQRRRSGELSPV</sequence>
<protein>
    <submittedName>
        <fullName evidence="1">Uncharacterized protein</fullName>
    </submittedName>
</protein>
<gene>
    <name evidence="1" type="ORF">TNCT_212511</name>
</gene>